<feature type="signal peptide" evidence="1">
    <location>
        <begin position="1"/>
        <end position="27"/>
    </location>
</feature>
<feature type="chain" id="PRO_5015118995" evidence="1">
    <location>
        <begin position="28"/>
        <end position="64"/>
    </location>
</feature>
<sequence>MALPDAQISVPLSTLLLLPLSFDHLSSFSACGGLQNQNHYLFYPLLLHGHSFVCFLCTEGSWGR</sequence>
<evidence type="ECO:0000256" key="1">
    <source>
        <dbReference type="SAM" id="SignalP"/>
    </source>
</evidence>
<dbReference type="EMBL" id="GGEC01084968">
    <property type="protein sequence ID" value="MBX65452.1"/>
    <property type="molecule type" value="Transcribed_RNA"/>
</dbReference>
<protein>
    <submittedName>
        <fullName evidence="2">Uncharacterized protein</fullName>
    </submittedName>
</protein>
<evidence type="ECO:0000313" key="2">
    <source>
        <dbReference type="EMBL" id="MBX65452.1"/>
    </source>
</evidence>
<name>A0A2P2QEM3_RHIMU</name>
<keyword evidence="1" id="KW-0732">Signal</keyword>
<accession>A0A2P2QEM3</accession>
<proteinExistence type="predicted"/>
<organism evidence="2">
    <name type="scientific">Rhizophora mucronata</name>
    <name type="common">Asiatic mangrove</name>
    <dbReference type="NCBI Taxonomy" id="61149"/>
    <lineage>
        <taxon>Eukaryota</taxon>
        <taxon>Viridiplantae</taxon>
        <taxon>Streptophyta</taxon>
        <taxon>Embryophyta</taxon>
        <taxon>Tracheophyta</taxon>
        <taxon>Spermatophyta</taxon>
        <taxon>Magnoliopsida</taxon>
        <taxon>eudicotyledons</taxon>
        <taxon>Gunneridae</taxon>
        <taxon>Pentapetalae</taxon>
        <taxon>rosids</taxon>
        <taxon>fabids</taxon>
        <taxon>Malpighiales</taxon>
        <taxon>Rhizophoraceae</taxon>
        <taxon>Rhizophora</taxon>
    </lineage>
</organism>
<reference evidence="2" key="1">
    <citation type="submission" date="2018-02" db="EMBL/GenBank/DDBJ databases">
        <title>Rhizophora mucronata_Transcriptome.</title>
        <authorList>
            <person name="Meera S.P."/>
            <person name="Sreeshan A."/>
            <person name="Augustine A."/>
        </authorList>
    </citation>
    <scope>NUCLEOTIDE SEQUENCE</scope>
    <source>
        <tissue evidence="2">Leaf</tissue>
    </source>
</reference>
<dbReference type="AlphaFoldDB" id="A0A2P2QEM3"/>